<evidence type="ECO:0000313" key="9">
    <source>
        <dbReference type="Proteomes" id="UP000002009"/>
    </source>
</evidence>
<keyword evidence="6 7" id="KW-0472">Membrane</keyword>
<dbReference type="RefSeq" id="XP_002500004.1">
    <property type="nucleotide sequence ID" value="XM_002499958.1"/>
</dbReference>
<dbReference type="InParanoid" id="C1E090"/>
<evidence type="ECO:0000256" key="1">
    <source>
        <dbReference type="ARBA" id="ARBA00002501"/>
    </source>
</evidence>
<protein>
    <recommendedName>
        <fullName evidence="7">PRA1 family protein</fullName>
    </recommendedName>
</protein>
<keyword evidence="9" id="KW-1185">Reference proteome</keyword>
<dbReference type="GO" id="GO:0005783">
    <property type="term" value="C:endoplasmic reticulum"/>
    <property type="evidence" value="ECO:0007669"/>
    <property type="project" value="UniProtKB-ARBA"/>
</dbReference>
<comment type="subcellular location">
    <subcellularLocation>
        <location evidence="2 7">Membrane</location>
        <topology evidence="2 7">Multi-pass membrane protein</topology>
    </subcellularLocation>
</comment>
<evidence type="ECO:0000256" key="2">
    <source>
        <dbReference type="ARBA" id="ARBA00004141"/>
    </source>
</evidence>
<reference evidence="8 9" key="1">
    <citation type="journal article" date="2009" name="Science">
        <title>Green evolution and dynamic adaptations revealed by genomes of the marine picoeukaryotes Micromonas.</title>
        <authorList>
            <person name="Worden A.Z."/>
            <person name="Lee J.H."/>
            <person name="Mock T."/>
            <person name="Rouze P."/>
            <person name="Simmons M.P."/>
            <person name="Aerts A.L."/>
            <person name="Allen A.E."/>
            <person name="Cuvelier M.L."/>
            <person name="Derelle E."/>
            <person name="Everett M.V."/>
            <person name="Foulon E."/>
            <person name="Grimwood J."/>
            <person name="Gundlach H."/>
            <person name="Henrissat B."/>
            <person name="Napoli C."/>
            <person name="McDonald S.M."/>
            <person name="Parker M.S."/>
            <person name="Rombauts S."/>
            <person name="Salamov A."/>
            <person name="Von Dassow P."/>
            <person name="Badger J.H."/>
            <person name="Coutinho P.M."/>
            <person name="Demir E."/>
            <person name="Dubchak I."/>
            <person name="Gentemann C."/>
            <person name="Eikrem W."/>
            <person name="Gready J.E."/>
            <person name="John U."/>
            <person name="Lanier W."/>
            <person name="Lindquist E.A."/>
            <person name="Lucas S."/>
            <person name="Mayer K.F."/>
            <person name="Moreau H."/>
            <person name="Not F."/>
            <person name="Otillar R."/>
            <person name="Panaud O."/>
            <person name="Pangilinan J."/>
            <person name="Paulsen I."/>
            <person name="Piegu B."/>
            <person name="Poliakov A."/>
            <person name="Robbens S."/>
            <person name="Schmutz J."/>
            <person name="Toulza E."/>
            <person name="Wyss T."/>
            <person name="Zelensky A."/>
            <person name="Zhou K."/>
            <person name="Armbrust E.V."/>
            <person name="Bhattacharya D."/>
            <person name="Goodenough U.W."/>
            <person name="Van de Peer Y."/>
            <person name="Grigoriev I.V."/>
        </authorList>
    </citation>
    <scope>NUCLEOTIDE SEQUENCE [LARGE SCALE GENOMIC DNA]</scope>
    <source>
        <strain evidence="9">RCC299 / NOUM17</strain>
    </source>
</reference>
<dbReference type="PANTHER" id="PTHR12859">
    <property type="entry name" value="PRA1 PROTEIN"/>
    <property type="match status" value="1"/>
</dbReference>
<dbReference type="eggNOG" id="ENOG502QSIX">
    <property type="taxonomic scope" value="Eukaryota"/>
</dbReference>
<evidence type="ECO:0000256" key="4">
    <source>
        <dbReference type="ARBA" id="ARBA00022692"/>
    </source>
</evidence>
<keyword evidence="5 7" id="KW-1133">Transmembrane helix</keyword>
<dbReference type="EMBL" id="CP001323">
    <property type="protein sequence ID" value="ACO61262.1"/>
    <property type="molecule type" value="Genomic_DNA"/>
</dbReference>
<accession>C1E090</accession>
<dbReference type="GeneID" id="8241198"/>
<dbReference type="Proteomes" id="UP000002009">
    <property type="component" value="Chromosome 2"/>
</dbReference>
<dbReference type="FunCoup" id="C1E090">
    <property type="interactions" value="1292"/>
</dbReference>
<evidence type="ECO:0000256" key="5">
    <source>
        <dbReference type="ARBA" id="ARBA00022989"/>
    </source>
</evidence>
<dbReference type="OMA" id="TIHICGW"/>
<feature type="transmembrane region" description="Helical" evidence="7">
    <location>
        <begin position="136"/>
        <end position="158"/>
    </location>
</feature>
<dbReference type="Pfam" id="PF03208">
    <property type="entry name" value="PRA1"/>
    <property type="match status" value="1"/>
</dbReference>
<comment type="similarity">
    <text evidence="3 7">Belongs to the PRA1 family.</text>
</comment>
<evidence type="ECO:0000256" key="6">
    <source>
        <dbReference type="ARBA" id="ARBA00023136"/>
    </source>
</evidence>
<evidence type="ECO:0000256" key="7">
    <source>
        <dbReference type="RuleBase" id="RU363107"/>
    </source>
</evidence>
<proteinExistence type="inferred from homology"/>
<dbReference type="GO" id="GO:0016192">
    <property type="term" value="P:vesicle-mediated transport"/>
    <property type="evidence" value="ECO:0007669"/>
    <property type="project" value="UniProtKB-ARBA"/>
</dbReference>
<organism evidence="8 9">
    <name type="scientific">Micromonas commoda (strain RCC299 / NOUM17 / CCMP2709)</name>
    <name type="common">Picoplanktonic green alga</name>
    <dbReference type="NCBI Taxonomy" id="296587"/>
    <lineage>
        <taxon>Eukaryota</taxon>
        <taxon>Viridiplantae</taxon>
        <taxon>Chlorophyta</taxon>
        <taxon>Mamiellophyceae</taxon>
        <taxon>Mamiellales</taxon>
        <taxon>Mamiellaceae</taxon>
        <taxon>Micromonas</taxon>
    </lineage>
</organism>
<keyword evidence="4 7" id="KW-0812">Transmembrane</keyword>
<dbReference type="KEGG" id="mis:MICPUN_104760"/>
<dbReference type="InterPro" id="IPR004895">
    <property type="entry name" value="Prenylated_rab_accept_PRA1"/>
</dbReference>
<feature type="transmembrane region" description="Helical" evidence="7">
    <location>
        <begin position="52"/>
        <end position="70"/>
    </location>
</feature>
<evidence type="ECO:0000256" key="3">
    <source>
        <dbReference type="ARBA" id="ARBA00006483"/>
    </source>
</evidence>
<keyword evidence="7" id="KW-0813">Transport</keyword>
<dbReference type="OrthoDB" id="537033at2759"/>
<evidence type="ECO:0000313" key="8">
    <source>
        <dbReference type="EMBL" id="ACO61262.1"/>
    </source>
</evidence>
<feature type="transmembrane region" description="Helical" evidence="7">
    <location>
        <begin position="76"/>
        <end position="94"/>
    </location>
</feature>
<dbReference type="GO" id="GO:0016020">
    <property type="term" value="C:membrane"/>
    <property type="evidence" value="ECO:0007669"/>
    <property type="project" value="UniProtKB-SubCell"/>
</dbReference>
<gene>
    <name evidence="8" type="ORF">MICPUN_104760</name>
</gene>
<dbReference type="PANTHER" id="PTHR12859:SF0">
    <property type="entry name" value="PRA1 FAMILY PROTEIN"/>
    <property type="match status" value="1"/>
</dbReference>
<sequence>MDWANVTPGELMDALREVDWNMRPRPLTEFFARFTPPKSQGKLTSRLKCNIYYYRANYFALLVLSFVVAFFRNPFALFACAMSCLSLLCANDSFAQSMSEKITRTVRKYHPPTAAWMRRNANVAAAPSRPYSKSKVVHICGFQRLHVVAFLCVLSFFMLRSSRAVSTVLWALGMFAVGTLAHASLRSPNLKARLSSYREEFRAVWRGYSEA</sequence>
<feature type="transmembrane region" description="Helical" evidence="7">
    <location>
        <begin position="164"/>
        <end position="185"/>
    </location>
</feature>
<name>C1E090_MICCC</name>
<dbReference type="AlphaFoldDB" id="C1E090"/>
<comment type="function">
    <text evidence="1 7">May be involved in both secretory and endocytic intracellular trafficking in the endosomal/prevacuolar compartments.</text>
</comment>
<dbReference type="STRING" id="296587.C1E090"/>